<evidence type="ECO:0000313" key="2">
    <source>
        <dbReference type="EMBL" id="KAL3684112.1"/>
    </source>
</evidence>
<organism evidence="2 3">
    <name type="scientific">Riccia sorocarpa</name>
    <dbReference type="NCBI Taxonomy" id="122646"/>
    <lineage>
        <taxon>Eukaryota</taxon>
        <taxon>Viridiplantae</taxon>
        <taxon>Streptophyta</taxon>
        <taxon>Embryophyta</taxon>
        <taxon>Marchantiophyta</taxon>
        <taxon>Marchantiopsida</taxon>
        <taxon>Marchantiidae</taxon>
        <taxon>Marchantiales</taxon>
        <taxon>Ricciaceae</taxon>
        <taxon>Riccia</taxon>
    </lineage>
</organism>
<sequence>MTRPPCPKYPSDRLNYHEQRKLGFLFEAAYSTITVVIQAEDARIVRDLQLHPPDVGVNDPEEHEFEEVEDELEGTDMSDEETREEAGHVDDVDVYNVLCGDSLQVPPLLLILLSEPIRTLHTGTGLR</sequence>
<name>A0ABD3H119_9MARC</name>
<evidence type="ECO:0000256" key="1">
    <source>
        <dbReference type="SAM" id="MobiDB-lite"/>
    </source>
</evidence>
<proteinExistence type="predicted"/>
<feature type="region of interest" description="Disordered" evidence="1">
    <location>
        <begin position="51"/>
        <end position="87"/>
    </location>
</feature>
<dbReference type="EMBL" id="JBJQOH010000006">
    <property type="protein sequence ID" value="KAL3684112.1"/>
    <property type="molecule type" value="Genomic_DNA"/>
</dbReference>
<reference evidence="2 3" key="1">
    <citation type="submission" date="2024-09" db="EMBL/GenBank/DDBJ databases">
        <title>Chromosome-scale assembly of Riccia sorocarpa.</title>
        <authorList>
            <person name="Paukszto L."/>
        </authorList>
    </citation>
    <scope>NUCLEOTIDE SEQUENCE [LARGE SCALE GENOMIC DNA]</scope>
    <source>
        <strain evidence="2">LP-2024</strain>
        <tissue evidence="2">Aerial parts of the thallus</tissue>
    </source>
</reference>
<dbReference type="AlphaFoldDB" id="A0ABD3H119"/>
<evidence type="ECO:0000313" key="3">
    <source>
        <dbReference type="Proteomes" id="UP001633002"/>
    </source>
</evidence>
<keyword evidence="3" id="KW-1185">Reference proteome</keyword>
<comment type="caution">
    <text evidence="2">The sequence shown here is derived from an EMBL/GenBank/DDBJ whole genome shotgun (WGS) entry which is preliminary data.</text>
</comment>
<gene>
    <name evidence="2" type="ORF">R1sor_002134</name>
</gene>
<accession>A0ABD3H119</accession>
<protein>
    <submittedName>
        <fullName evidence="2">Uncharacterized protein</fullName>
    </submittedName>
</protein>
<feature type="compositionally biased region" description="Acidic residues" evidence="1">
    <location>
        <begin position="59"/>
        <end position="83"/>
    </location>
</feature>
<dbReference type="Proteomes" id="UP001633002">
    <property type="component" value="Unassembled WGS sequence"/>
</dbReference>